<feature type="compositionally biased region" description="Low complexity" evidence="1">
    <location>
        <begin position="235"/>
        <end position="258"/>
    </location>
</feature>
<dbReference type="EMBL" id="ASPP01008838">
    <property type="protein sequence ID" value="ETO24948.1"/>
    <property type="molecule type" value="Genomic_DNA"/>
</dbReference>
<protein>
    <submittedName>
        <fullName evidence="3">DDHD domain-containing protein</fullName>
    </submittedName>
</protein>
<feature type="region of interest" description="Disordered" evidence="1">
    <location>
        <begin position="935"/>
        <end position="955"/>
    </location>
</feature>
<feature type="region of interest" description="Disordered" evidence="1">
    <location>
        <begin position="389"/>
        <end position="412"/>
    </location>
</feature>
<gene>
    <name evidence="3" type="ORF">RFI_12201</name>
</gene>
<comment type="caution">
    <text evidence="3">The sequence shown here is derived from an EMBL/GenBank/DDBJ whole genome shotgun (WGS) entry which is preliminary data.</text>
</comment>
<dbReference type="InterPro" id="IPR025605">
    <property type="entry name" value="OST-HTH/LOTUS_dom"/>
</dbReference>
<feature type="region of interest" description="Disordered" evidence="1">
    <location>
        <begin position="53"/>
        <end position="72"/>
    </location>
</feature>
<feature type="compositionally biased region" description="Polar residues" evidence="1">
    <location>
        <begin position="666"/>
        <end position="682"/>
    </location>
</feature>
<dbReference type="Gene3D" id="3.30.420.610">
    <property type="entry name" value="LOTUS domain-like"/>
    <property type="match status" value="1"/>
</dbReference>
<keyword evidence="4" id="KW-1185">Reference proteome</keyword>
<feature type="region of interest" description="Disordered" evidence="1">
    <location>
        <begin position="666"/>
        <end position="691"/>
    </location>
</feature>
<dbReference type="SUPFAM" id="SSF54928">
    <property type="entry name" value="RNA-binding domain, RBD"/>
    <property type="match status" value="1"/>
</dbReference>
<feature type="compositionally biased region" description="Low complexity" evidence="1">
    <location>
        <begin position="337"/>
        <end position="349"/>
    </location>
</feature>
<dbReference type="OrthoDB" id="439808at2759"/>
<reference evidence="3 4" key="1">
    <citation type="journal article" date="2013" name="Curr. Biol.">
        <title>The Genome of the Foraminiferan Reticulomyxa filosa.</title>
        <authorList>
            <person name="Glockner G."/>
            <person name="Hulsmann N."/>
            <person name="Schleicher M."/>
            <person name="Noegel A.A."/>
            <person name="Eichinger L."/>
            <person name="Gallinger C."/>
            <person name="Pawlowski J."/>
            <person name="Sierra R."/>
            <person name="Euteneuer U."/>
            <person name="Pillet L."/>
            <person name="Moustafa A."/>
            <person name="Platzer M."/>
            <person name="Groth M."/>
            <person name="Szafranski K."/>
            <person name="Schliwa M."/>
        </authorList>
    </citation>
    <scope>NUCLEOTIDE SEQUENCE [LARGE SCALE GENOMIC DNA]</scope>
</reference>
<feature type="region of interest" description="Disordered" evidence="1">
    <location>
        <begin position="824"/>
        <end position="856"/>
    </location>
</feature>
<dbReference type="GO" id="GO:0003676">
    <property type="term" value="F:nucleic acid binding"/>
    <property type="evidence" value="ECO:0007669"/>
    <property type="project" value="InterPro"/>
</dbReference>
<feature type="compositionally biased region" description="Polar residues" evidence="1">
    <location>
        <begin position="219"/>
        <end position="234"/>
    </location>
</feature>
<accession>X6NGD2</accession>
<organism evidence="3 4">
    <name type="scientific">Reticulomyxa filosa</name>
    <dbReference type="NCBI Taxonomy" id="46433"/>
    <lineage>
        <taxon>Eukaryota</taxon>
        <taxon>Sar</taxon>
        <taxon>Rhizaria</taxon>
        <taxon>Retaria</taxon>
        <taxon>Foraminifera</taxon>
        <taxon>Monothalamids</taxon>
        <taxon>Reticulomyxidae</taxon>
        <taxon>Reticulomyxa</taxon>
    </lineage>
</organism>
<feature type="compositionally biased region" description="Basic and acidic residues" evidence="1">
    <location>
        <begin position="190"/>
        <end position="216"/>
    </location>
</feature>
<sequence length="1077" mass="121255">MSANGQDNDLEDNYKKLAQKLQSVYHSVKSNRDSENSDRQKEFDFFFFCNEHPKKKSKNKQGKIETQFQQTDKQNKIKHREFIKLFCKAFDWSADYEEEDNDGLQFVDNDADIDADADEDQLVEEEDEMILENKEQKGVLKGGMYVNTKDKWTASSLPRHLFNSQQKKKKKNVNYKNLIETINATGNAQKESDDASKPITVKETKADPKHTDKAGIEDSSANRSHTNDNYSQTNVTMDKPPSTTTTDTFPVDTSTTSVATKPSDDMSSMTTGPKPNENSTKQINETNNNNNNNALPSLAALGNASETVQLLMGNTTLAKQLAVSMKGENEWHRENSNDSWSSDFSGNSSNHDHDHQSIMVQADKSAIAGPKAPSVTTNAAQQAPIHKTANLEKNGGSNSKDSNKNNLGTGTTETHVVRQVLRQLVLMLLQHHPNGVYENELQVKYQQMTENKPKIDDTIQYLLFNHRNVLVTPCVNRGNLLTLNHQSISSVLEEYTLSEISSSISGHINVIMKLFPCGISAEILDEMMFNFYGYKLSQLVSDIEKFMGTHCNVASNTNEGVLVYMPFDSVGTKPTGHHSQVIHNVCAHYFSLVFFLFVCLHVGVFVLSTAIGYRELLIALLAHHDKPINISQLENEFVELFDIKLNAYSPVINRILKKINDPTLNQEQKQSQLHHSSQTLDESNASRSSLRNSNSSLKSIITKFRLASNFELHYEKNRALFELFCPKCRQDNAVIKSPFKEDHRTVFMGGFAHGTSTKELEDALAEYGAKMIDCKGISFRNYGWSFVVVETPQQAEDLIARSPIQIRGRNIDVRPFIDRKRVWKGNEERRKKNKHKKKQKSKYLDTQKNHQQNRPSPKKLLTAVLEAVQQNPSGLTVAQMQTNLFHKFQFRVDGPDITKLVSRNAKLLQIKRHPIERIMDELKWKILKIWNSTDGSQDGADEQSGTPEGEKKSKEQKVLSLAEFENEFARRYKAFLDPNLYGYNSVYNLLQSMTDILCFPQIRSQSHVENQNSMSPPHADLLAPIVAAPKAVVAPTSMVTVADLVNGGTNQGLSVVSNVPAVSLTENKVVSTTLLGR</sequence>
<feature type="region of interest" description="Disordered" evidence="1">
    <location>
        <begin position="186"/>
        <end position="297"/>
    </location>
</feature>
<evidence type="ECO:0000256" key="1">
    <source>
        <dbReference type="SAM" id="MobiDB-lite"/>
    </source>
</evidence>
<feature type="compositionally biased region" description="Polar residues" evidence="1">
    <location>
        <begin position="265"/>
        <end position="286"/>
    </location>
</feature>
<dbReference type="InterPro" id="IPR035979">
    <property type="entry name" value="RBD_domain_sf"/>
</dbReference>
<dbReference type="Proteomes" id="UP000023152">
    <property type="component" value="Unassembled WGS sequence"/>
</dbReference>
<evidence type="ECO:0000313" key="3">
    <source>
        <dbReference type="EMBL" id="ETO24948.1"/>
    </source>
</evidence>
<feature type="region of interest" description="Disordered" evidence="1">
    <location>
        <begin position="328"/>
        <end position="354"/>
    </location>
</feature>
<dbReference type="Pfam" id="PF12872">
    <property type="entry name" value="OST-HTH"/>
    <property type="match status" value="1"/>
</dbReference>
<feature type="compositionally biased region" description="Low complexity" evidence="1">
    <location>
        <begin position="393"/>
        <end position="408"/>
    </location>
</feature>
<dbReference type="InterPro" id="IPR012677">
    <property type="entry name" value="Nucleotide-bd_a/b_plait_sf"/>
</dbReference>
<feature type="domain" description="HTH OST-type" evidence="2">
    <location>
        <begin position="955"/>
        <end position="997"/>
    </location>
</feature>
<dbReference type="Gene3D" id="3.30.70.330">
    <property type="match status" value="1"/>
</dbReference>
<evidence type="ECO:0000313" key="4">
    <source>
        <dbReference type="Proteomes" id="UP000023152"/>
    </source>
</evidence>
<evidence type="ECO:0000259" key="2">
    <source>
        <dbReference type="Pfam" id="PF12872"/>
    </source>
</evidence>
<feature type="compositionally biased region" description="Basic residues" evidence="1">
    <location>
        <begin position="831"/>
        <end position="841"/>
    </location>
</feature>
<dbReference type="AlphaFoldDB" id="X6NGD2"/>
<dbReference type="InterPro" id="IPR041966">
    <property type="entry name" value="LOTUS-like"/>
</dbReference>
<proteinExistence type="predicted"/>
<name>X6NGD2_RETFI</name>